<reference evidence="2" key="1">
    <citation type="journal article" date="2019" name="Sci. Rep.">
        <title>Draft genome of Tanacetum cinerariifolium, the natural source of mosquito coil.</title>
        <authorList>
            <person name="Yamashiro T."/>
            <person name="Shiraishi A."/>
            <person name="Satake H."/>
            <person name="Nakayama K."/>
        </authorList>
    </citation>
    <scope>NUCLEOTIDE SEQUENCE</scope>
</reference>
<accession>A0A6L2K212</accession>
<dbReference type="EMBL" id="BKCJ010001699">
    <property type="protein sequence ID" value="GEU43356.1"/>
    <property type="molecule type" value="Genomic_DNA"/>
</dbReference>
<sequence>MIKEHDQQAKIKAMPRILAYADSCKKALAMSLARDFSDRLSLESFGTSDTHKQTRFASKSQRTPSKNKELAHLRRSRRLVDQSITKEKVGMERSKPRGKRPRHQETSSDSKHEEEFSQQKRYAKDPTEIHGIKRRQNEGLQAFMDRFKSKSSHIKGVPLVLRMSSFMHGHGHPELAKKFNEKIPKKVDEMFERVRAFIREEVVARSAEMVRPSQEDKANKRSCSLGEVGSPGEGHPSEQPVGRKSRKEQCKGHKHDKRRSQGRNNVKVINMIREEERSGLTDELTFPVIPRNQLTGEPIILEGVIKGS</sequence>
<keyword evidence="2" id="KW-0548">Nucleotidyltransferase</keyword>
<dbReference type="GO" id="GO:0003964">
    <property type="term" value="F:RNA-directed DNA polymerase activity"/>
    <property type="evidence" value="ECO:0007669"/>
    <property type="project" value="UniProtKB-KW"/>
</dbReference>
<keyword evidence="2" id="KW-0695">RNA-directed DNA polymerase</keyword>
<feature type="compositionally biased region" description="Basic and acidic residues" evidence="1">
    <location>
        <begin position="103"/>
        <end position="134"/>
    </location>
</feature>
<organism evidence="2">
    <name type="scientific">Tanacetum cinerariifolium</name>
    <name type="common">Dalmatian daisy</name>
    <name type="synonym">Chrysanthemum cinerariifolium</name>
    <dbReference type="NCBI Taxonomy" id="118510"/>
    <lineage>
        <taxon>Eukaryota</taxon>
        <taxon>Viridiplantae</taxon>
        <taxon>Streptophyta</taxon>
        <taxon>Embryophyta</taxon>
        <taxon>Tracheophyta</taxon>
        <taxon>Spermatophyta</taxon>
        <taxon>Magnoliopsida</taxon>
        <taxon>eudicotyledons</taxon>
        <taxon>Gunneridae</taxon>
        <taxon>Pentapetalae</taxon>
        <taxon>asterids</taxon>
        <taxon>campanulids</taxon>
        <taxon>Asterales</taxon>
        <taxon>Asteraceae</taxon>
        <taxon>Asteroideae</taxon>
        <taxon>Anthemideae</taxon>
        <taxon>Anthemidinae</taxon>
        <taxon>Tanacetum</taxon>
    </lineage>
</organism>
<name>A0A6L2K212_TANCI</name>
<evidence type="ECO:0000313" key="2">
    <source>
        <dbReference type="EMBL" id="GEU43356.1"/>
    </source>
</evidence>
<feature type="region of interest" description="Disordered" evidence="1">
    <location>
        <begin position="48"/>
        <end position="134"/>
    </location>
</feature>
<feature type="region of interest" description="Disordered" evidence="1">
    <location>
        <begin position="207"/>
        <end position="266"/>
    </location>
</feature>
<gene>
    <name evidence="2" type="ORF">Tci_015334</name>
</gene>
<feature type="compositionally biased region" description="Basic and acidic residues" evidence="1">
    <location>
        <begin position="66"/>
        <end position="95"/>
    </location>
</feature>
<feature type="compositionally biased region" description="Basic residues" evidence="1">
    <location>
        <begin position="252"/>
        <end position="261"/>
    </location>
</feature>
<evidence type="ECO:0000256" key="1">
    <source>
        <dbReference type="SAM" id="MobiDB-lite"/>
    </source>
</evidence>
<proteinExistence type="predicted"/>
<keyword evidence="2" id="KW-0808">Transferase</keyword>
<feature type="compositionally biased region" description="Polar residues" evidence="1">
    <location>
        <begin position="55"/>
        <end position="64"/>
    </location>
</feature>
<protein>
    <submittedName>
        <fullName evidence="2">Reverse transcriptase domain-containing protein</fullName>
    </submittedName>
</protein>
<dbReference type="AlphaFoldDB" id="A0A6L2K212"/>
<comment type="caution">
    <text evidence="2">The sequence shown here is derived from an EMBL/GenBank/DDBJ whole genome shotgun (WGS) entry which is preliminary data.</text>
</comment>